<keyword evidence="2" id="KW-1185">Reference proteome</keyword>
<reference evidence="1 2" key="1">
    <citation type="journal article" date="2022" name="New Phytol.">
        <title>Ecological generalism drives hyperdiversity of secondary metabolite gene clusters in xylarialean endophytes.</title>
        <authorList>
            <person name="Franco M.E.E."/>
            <person name="Wisecaver J.H."/>
            <person name="Arnold A.E."/>
            <person name="Ju Y.M."/>
            <person name="Slot J.C."/>
            <person name="Ahrendt S."/>
            <person name="Moore L.P."/>
            <person name="Eastman K.E."/>
            <person name="Scott K."/>
            <person name="Konkel Z."/>
            <person name="Mondo S.J."/>
            <person name="Kuo A."/>
            <person name="Hayes R.D."/>
            <person name="Haridas S."/>
            <person name="Andreopoulos B."/>
            <person name="Riley R."/>
            <person name="LaButti K."/>
            <person name="Pangilinan J."/>
            <person name="Lipzen A."/>
            <person name="Amirebrahimi M."/>
            <person name="Yan J."/>
            <person name="Adam C."/>
            <person name="Keymanesh K."/>
            <person name="Ng V."/>
            <person name="Louie K."/>
            <person name="Northen T."/>
            <person name="Drula E."/>
            <person name="Henrissat B."/>
            <person name="Hsieh H.M."/>
            <person name="Youens-Clark K."/>
            <person name="Lutzoni F."/>
            <person name="Miadlikowska J."/>
            <person name="Eastwood D.C."/>
            <person name="Hamelin R.C."/>
            <person name="Grigoriev I.V."/>
            <person name="U'Ren J.M."/>
        </authorList>
    </citation>
    <scope>NUCLEOTIDE SEQUENCE [LARGE SCALE GENOMIC DNA]</scope>
    <source>
        <strain evidence="1 2">ER1909</strain>
    </source>
</reference>
<gene>
    <name evidence="1" type="ORF">F4821DRAFT_247762</name>
</gene>
<dbReference type="Proteomes" id="UP001497680">
    <property type="component" value="Unassembled WGS sequence"/>
</dbReference>
<comment type="caution">
    <text evidence="1">The sequence shown here is derived from an EMBL/GenBank/DDBJ whole genome shotgun (WGS) entry which is preliminary data.</text>
</comment>
<accession>A0ACC0CP68</accession>
<evidence type="ECO:0000313" key="1">
    <source>
        <dbReference type="EMBL" id="KAI6082150.1"/>
    </source>
</evidence>
<proteinExistence type="predicted"/>
<protein>
    <submittedName>
        <fullName evidence="1">Uncharacterized protein</fullName>
    </submittedName>
</protein>
<dbReference type="EMBL" id="MU394377">
    <property type="protein sequence ID" value="KAI6082150.1"/>
    <property type="molecule type" value="Genomic_DNA"/>
</dbReference>
<organism evidence="1 2">
    <name type="scientific">Hypoxylon rubiginosum</name>
    <dbReference type="NCBI Taxonomy" id="110542"/>
    <lineage>
        <taxon>Eukaryota</taxon>
        <taxon>Fungi</taxon>
        <taxon>Dikarya</taxon>
        <taxon>Ascomycota</taxon>
        <taxon>Pezizomycotina</taxon>
        <taxon>Sordariomycetes</taxon>
        <taxon>Xylariomycetidae</taxon>
        <taxon>Xylariales</taxon>
        <taxon>Hypoxylaceae</taxon>
        <taxon>Hypoxylon</taxon>
    </lineage>
</organism>
<evidence type="ECO:0000313" key="2">
    <source>
        <dbReference type="Proteomes" id="UP001497680"/>
    </source>
</evidence>
<sequence>MVPAAIVVRSNAEFASQNIHGAVCIFAGATSGIGARTLERMITMFASATFYVLGKSASRFASQRKLLESLNPQMNIVFIETDVSLMLDIDAACKQIAATEKKVDFLCMSMGGTPLNGAEYTKEGLETCFAISYYSRMRLVFNLLPLLRQSPRPRVLSVLNGGKEKRINEQDIGLQRNWSIFAVIKHTTLMTSLAFDHLAANNDHITFMHNFPSLVKSENPRRTTPSESSSFVWRIVLVAIKGFMGVVRFFIGMSPKESGEREAFHLTSTKYTPGSWRINSRSDVVPVNKALKYYQDNGWTEKIWKFTEGVWEKALSAGNSSALK</sequence>
<name>A0ACC0CP68_9PEZI</name>